<proteinExistence type="predicted"/>
<sequence length="65" mass="7234">MEYDAVGFFINGNGNFAIQYEGAYSASVLNEMRLFYEQIAPNNSFYVLNNSALDSLSQSVLAIIQ</sequence>
<dbReference type="EMBL" id="CP012154">
    <property type="protein sequence ID" value="AKS43059.1"/>
    <property type="molecule type" value="Genomic_DNA"/>
</dbReference>
<protein>
    <submittedName>
        <fullName evidence="1">Uncharacterized protein</fullName>
    </submittedName>
</protein>
<gene>
    <name evidence="1" type="ORF">WM2015_2701</name>
</gene>
<accession>A0A0K0XZE7</accession>
<evidence type="ECO:0000313" key="2">
    <source>
        <dbReference type="Proteomes" id="UP000066624"/>
    </source>
</evidence>
<dbReference type="Proteomes" id="UP000066624">
    <property type="component" value="Chromosome"/>
</dbReference>
<organism evidence="1 2">
    <name type="scientific">Wenzhouxiangella marina</name>
    <dbReference type="NCBI Taxonomy" id="1579979"/>
    <lineage>
        <taxon>Bacteria</taxon>
        <taxon>Pseudomonadati</taxon>
        <taxon>Pseudomonadota</taxon>
        <taxon>Gammaproteobacteria</taxon>
        <taxon>Chromatiales</taxon>
        <taxon>Wenzhouxiangellaceae</taxon>
        <taxon>Wenzhouxiangella</taxon>
    </lineage>
</organism>
<keyword evidence="2" id="KW-1185">Reference proteome</keyword>
<name>A0A0K0XZE7_9GAMM</name>
<evidence type="ECO:0000313" key="1">
    <source>
        <dbReference type="EMBL" id="AKS43059.1"/>
    </source>
</evidence>
<reference evidence="1 2" key="1">
    <citation type="submission" date="2015-07" db="EMBL/GenBank/DDBJ databases">
        <authorList>
            <person name="Noorani M."/>
        </authorList>
    </citation>
    <scope>NUCLEOTIDE SEQUENCE [LARGE SCALE GENOMIC DNA]</scope>
    <source>
        <strain evidence="1 2">KCTC 42284</strain>
    </source>
</reference>
<dbReference type="AlphaFoldDB" id="A0A0K0XZE7"/>
<dbReference type="KEGG" id="wma:WM2015_2701"/>